<proteinExistence type="predicted"/>
<name>A0A1V6LZV4_9BACT</name>
<evidence type="ECO:0000313" key="1">
    <source>
        <dbReference type="EMBL" id="OQD45660.1"/>
    </source>
</evidence>
<gene>
    <name evidence="1" type="ORF">BIY37_07320</name>
</gene>
<reference evidence="1 2" key="1">
    <citation type="journal article" date="2016" name="Genome Announc.">
        <title>Draft Genome Sequence of the Anaerobic Ammonium-Oxidizing Bacterium 'Candidatus Brocadia sp. 40'.</title>
        <authorList>
            <person name="Ali M."/>
            <person name="Haroon M.F."/>
            <person name="Narita Y."/>
            <person name="Zhang L."/>
            <person name="Rangel Shaw D."/>
            <person name="Okabe S."/>
            <person name="Saikaly P.E."/>
        </authorList>
    </citation>
    <scope>NUCLEOTIDE SEQUENCE [LARGE SCALE GENOMIC DNA]</scope>
    <source>
        <strain evidence="1 2">40</strain>
    </source>
</reference>
<comment type="caution">
    <text evidence="1">The sequence shown here is derived from an EMBL/GenBank/DDBJ whole genome shotgun (WGS) entry which is preliminary data.</text>
</comment>
<dbReference type="RefSeq" id="WP_070067166.1">
    <property type="nucleotide sequence ID" value="NZ_MJUW02000080.1"/>
</dbReference>
<organism evidence="1 2">
    <name type="scientific">Candidatus Brocadia sapporoensis</name>
    <dbReference type="NCBI Taxonomy" id="392547"/>
    <lineage>
        <taxon>Bacteria</taxon>
        <taxon>Pseudomonadati</taxon>
        <taxon>Planctomycetota</taxon>
        <taxon>Candidatus Brocadiia</taxon>
        <taxon>Candidatus Brocadiales</taxon>
        <taxon>Candidatus Brocadiaceae</taxon>
        <taxon>Candidatus Brocadia</taxon>
    </lineage>
</organism>
<dbReference type="InterPro" id="IPR021728">
    <property type="entry name" value="DUF3300"/>
</dbReference>
<dbReference type="EMBL" id="MJUW02000080">
    <property type="protein sequence ID" value="OQD45660.1"/>
    <property type="molecule type" value="Genomic_DNA"/>
</dbReference>
<dbReference type="PANTHER" id="PTHR40269:SF1">
    <property type="entry name" value="OUTER MEMBRANE PROTEIN"/>
    <property type="match status" value="1"/>
</dbReference>
<evidence type="ECO:0000313" key="2">
    <source>
        <dbReference type="Proteomes" id="UP000242219"/>
    </source>
</evidence>
<dbReference type="Proteomes" id="UP000242219">
    <property type="component" value="Unassembled WGS sequence"/>
</dbReference>
<accession>A0A1V6LZV4</accession>
<sequence>MNRLKQTVSVLLSCYLVFIMYGLQPALAELQTNTIAASSAQPSPEQLQQLVAPIALYTDALVAQILAAATYPEQVVQADRWLQEHRDLKGEHLAQAVDQQPWDPSVKALTEFPSVLANMDKNLSWTSSLGDAYINHQQDLMNAVQVMRQRAQTAGTLASNKQQTVSQQGQSIVIATANPQVIYVPQYDPWLVYGVPVIAWPGWYWYPGLYWTSPGVAFGFGFGIGFFTEYSWGYHCWAPNWHNHTIIYNRSVYVSNSRTFVNRNYYTNRAYTNRVNNYHNPAGTLGSNNRAYANRTNNYRSSESTFNDYDRANANRVNNYRNPSGVFSGYNHGGVTRNYSFRGFSSQGGYHGGGFHGGRR</sequence>
<protein>
    <recommendedName>
        <fullName evidence="3">DUF3300 domain-containing protein</fullName>
    </recommendedName>
</protein>
<evidence type="ECO:0008006" key="3">
    <source>
        <dbReference type="Google" id="ProtNLM"/>
    </source>
</evidence>
<dbReference type="AlphaFoldDB" id="A0A1V6LZV4"/>
<dbReference type="PANTHER" id="PTHR40269">
    <property type="entry name" value="OUTER MEMBRANE PROTEIN-RELATED"/>
    <property type="match status" value="1"/>
</dbReference>
<keyword evidence="2" id="KW-1185">Reference proteome</keyword>
<dbReference type="Pfam" id="PF11737">
    <property type="entry name" value="DUF3300"/>
    <property type="match status" value="1"/>
</dbReference>